<dbReference type="STRING" id="1416806.CAL12_01095"/>
<feature type="signal peptide" evidence="1">
    <location>
        <begin position="1"/>
        <end position="19"/>
    </location>
</feature>
<gene>
    <name evidence="2" type="ORF">CAL12_01095</name>
</gene>
<protein>
    <submittedName>
        <fullName evidence="2">Uncharacterized protein</fullName>
    </submittedName>
</protein>
<evidence type="ECO:0000313" key="3">
    <source>
        <dbReference type="Proteomes" id="UP000194151"/>
    </source>
</evidence>
<feature type="chain" id="PRO_5012371100" evidence="1">
    <location>
        <begin position="20"/>
        <end position="127"/>
    </location>
</feature>
<proteinExistence type="predicted"/>
<sequence length="127" mass="13588">MKNLIFVALTLLNFNSASAALEAPDGIQRIGIHVIGTNGRPLKTCAFWANEAAAATKKRDAGVPQRDAEDAVPFPSMPTDIDAELHSGRVGVVAEVYEGDDLQTMSPKQVHDAVFAICKRNLDAARS</sequence>
<dbReference type="AlphaFoldDB" id="A0A1W6YEW2"/>
<name>A0A1W6YEW2_9BORD</name>
<dbReference type="Proteomes" id="UP000194151">
    <property type="component" value="Chromosome"/>
</dbReference>
<keyword evidence="3" id="KW-1185">Reference proteome</keyword>
<dbReference type="KEGG" id="bgv:CAL12_01095"/>
<evidence type="ECO:0000256" key="1">
    <source>
        <dbReference type="SAM" id="SignalP"/>
    </source>
</evidence>
<reference evidence="2 3" key="1">
    <citation type="submission" date="2017-05" db="EMBL/GenBank/DDBJ databases">
        <title>Complete and WGS of Bordetella genogroups.</title>
        <authorList>
            <person name="Spilker T."/>
            <person name="LiPuma J."/>
        </authorList>
    </citation>
    <scope>NUCLEOTIDE SEQUENCE [LARGE SCALE GENOMIC DNA]</scope>
    <source>
        <strain evidence="2 3">AU19157</strain>
    </source>
</reference>
<keyword evidence="1" id="KW-0732">Signal</keyword>
<evidence type="ECO:0000313" key="2">
    <source>
        <dbReference type="EMBL" id="ARP79560.1"/>
    </source>
</evidence>
<organism evidence="2 3">
    <name type="scientific">Bordetella genomosp. 8</name>
    <dbReference type="NCBI Taxonomy" id="1416806"/>
    <lineage>
        <taxon>Bacteria</taxon>
        <taxon>Pseudomonadati</taxon>
        <taxon>Pseudomonadota</taxon>
        <taxon>Betaproteobacteria</taxon>
        <taxon>Burkholderiales</taxon>
        <taxon>Alcaligenaceae</taxon>
        <taxon>Bordetella</taxon>
    </lineage>
</organism>
<dbReference type="EMBL" id="CP021108">
    <property type="protein sequence ID" value="ARP79560.1"/>
    <property type="molecule type" value="Genomic_DNA"/>
</dbReference>
<accession>A0A1W6YEW2</accession>